<dbReference type="InterPro" id="IPR046903">
    <property type="entry name" value="Mab-21-like_nuc_Trfase"/>
</dbReference>
<gene>
    <name evidence="3" type="ORF">MCOR_37784</name>
</gene>
<proteinExistence type="inferred from homology"/>
<sequence>MTDVPKGTQHQIPIGFATIYTDEIDKRASSVICKGHIIPRKVHDNLYTKIKTAIKDLDLKDVHLSRNAHGPAVTLTKSGSKGKHDINIDITPTIVNGCIPVNVNGWPRPDTRKVLPSDTIDKITIVRTHLVPKGDEFWNISFSKAEKELMERLDKGNQCRRQCYKMLKTDLQTWKLQSDDNFPGISSHLLKLDIEVRREILIMIVEQINKTAVQQKQLSKSCEVKINGSIDSCKACNQDLCVPQPPPVYEAILVAVGTEALKPVLAAGEFVKSIGSQLSSTTKFLGGEAGEFVKDLGSVSKNIGKGLKDGVTKALDTIGSGFESLGNKFSDLGKSLSSGTSDLVNGLGSGTTDLLNGLGSEFTGLSSQLGGGLDSLGGSLTDLGNKLVDGVKNVGNSIGNTLGLCGANTISSQKNAIETIAYLRSLYNTTLTNHIVSKVEYDPTSIKTVGGVSFTNNFVTYTLYGQTVRLHSSTDLKITDITATAKSVAHQILKK</sequence>
<dbReference type="OrthoDB" id="6137885at2759"/>
<dbReference type="Pfam" id="PF03281">
    <property type="entry name" value="Mab-21"/>
    <property type="match status" value="1"/>
</dbReference>
<accession>A0A6J8D8E1</accession>
<organism evidence="3 4">
    <name type="scientific">Mytilus coruscus</name>
    <name type="common">Sea mussel</name>
    <dbReference type="NCBI Taxonomy" id="42192"/>
    <lineage>
        <taxon>Eukaryota</taxon>
        <taxon>Metazoa</taxon>
        <taxon>Spiralia</taxon>
        <taxon>Lophotrochozoa</taxon>
        <taxon>Mollusca</taxon>
        <taxon>Bivalvia</taxon>
        <taxon>Autobranchia</taxon>
        <taxon>Pteriomorphia</taxon>
        <taxon>Mytilida</taxon>
        <taxon>Mytiloidea</taxon>
        <taxon>Mytilidae</taxon>
        <taxon>Mytilinae</taxon>
        <taxon>Mytilus</taxon>
    </lineage>
</organism>
<comment type="similarity">
    <text evidence="1">Belongs to the mab-21 family.</text>
</comment>
<reference evidence="3 4" key="1">
    <citation type="submission" date="2020-06" db="EMBL/GenBank/DDBJ databases">
        <authorList>
            <person name="Li R."/>
            <person name="Bekaert M."/>
        </authorList>
    </citation>
    <scope>NUCLEOTIDE SEQUENCE [LARGE SCALE GENOMIC DNA]</scope>
    <source>
        <strain evidence="4">wild</strain>
    </source>
</reference>
<dbReference type="PANTHER" id="PTHR10656:SF42">
    <property type="entry name" value="CYCLIC GMP-AMP SYNTHASE-LIKE PROTEIN-RELATED"/>
    <property type="match status" value="1"/>
</dbReference>
<evidence type="ECO:0000313" key="3">
    <source>
        <dbReference type="EMBL" id="CAC5403941.1"/>
    </source>
</evidence>
<dbReference type="Gene3D" id="1.10.1410.40">
    <property type="match status" value="1"/>
</dbReference>
<evidence type="ECO:0000259" key="2">
    <source>
        <dbReference type="Pfam" id="PF03281"/>
    </source>
</evidence>
<dbReference type="AlphaFoldDB" id="A0A6J8D8E1"/>
<dbReference type="Gene3D" id="3.30.460.90">
    <property type="match status" value="1"/>
</dbReference>
<dbReference type="PANTHER" id="PTHR10656">
    <property type="entry name" value="CELL FATE DETERMINING PROTEIN MAB21-RELATED"/>
    <property type="match status" value="1"/>
</dbReference>
<name>A0A6J8D8E1_MYTCO</name>
<keyword evidence="4" id="KW-1185">Reference proteome</keyword>
<evidence type="ECO:0000313" key="4">
    <source>
        <dbReference type="Proteomes" id="UP000507470"/>
    </source>
</evidence>
<feature type="domain" description="Mab-21-like nucleotidyltransferase" evidence="2">
    <location>
        <begin position="24"/>
        <end position="151"/>
    </location>
</feature>
<evidence type="ECO:0000256" key="1">
    <source>
        <dbReference type="ARBA" id="ARBA00008307"/>
    </source>
</evidence>
<protein>
    <recommendedName>
        <fullName evidence="2">Mab-21-like nucleotidyltransferase domain-containing protein</fullName>
    </recommendedName>
</protein>
<dbReference type="Proteomes" id="UP000507470">
    <property type="component" value="Unassembled WGS sequence"/>
</dbReference>
<dbReference type="EMBL" id="CACVKT020006893">
    <property type="protein sequence ID" value="CAC5403941.1"/>
    <property type="molecule type" value="Genomic_DNA"/>
</dbReference>